<gene>
    <name evidence="1" type="ORF">MRB53_027689</name>
</gene>
<keyword evidence="2" id="KW-1185">Reference proteome</keyword>
<accession>A0ACC2LMB1</accession>
<comment type="caution">
    <text evidence="1">The sequence shown here is derived from an EMBL/GenBank/DDBJ whole genome shotgun (WGS) entry which is preliminary data.</text>
</comment>
<name>A0ACC2LMB1_PERAE</name>
<organism evidence="1 2">
    <name type="scientific">Persea americana</name>
    <name type="common">Avocado</name>
    <dbReference type="NCBI Taxonomy" id="3435"/>
    <lineage>
        <taxon>Eukaryota</taxon>
        <taxon>Viridiplantae</taxon>
        <taxon>Streptophyta</taxon>
        <taxon>Embryophyta</taxon>
        <taxon>Tracheophyta</taxon>
        <taxon>Spermatophyta</taxon>
        <taxon>Magnoliopsida</taxon>
        <taxon>Magnoliidae</taxon>
        <taxon>Laurales</taxon>
        <taxon>Lauraceae</taxon>
        <taxon>Persea</taxon>
    </lineage>
</organism>
<evidence type="ECO:0000313" key="2">
    <source>
        <dbReference type="Proteomes" id="UP001234297"/>
    </source>
</evidence>
<reference evidence="1 2" key="1">
    <citation type="journal article" date="2022" name="Hortic Res">
        <title>A haplotype resolved chromosomal level avocado genome allows analysis of novel avocado genes.</title>
        <authorList>
            <person name="Nath O."/>
            <person name="Fletcher S.J."/>
            <person name="Hayward A."/>
            <person name="Shaw L.M."/>
            <person name="Masouleh A.K."/>
            <person name="Furtado A."/>
            <person name="Henry R.J."/>
            <person name="Mitter N."/>
        </authorList>
    </citation>
    <scope>NUCLEOTIDE SEQUENCE [LARGE SCALE GENOMIC DNA]</scope>
    <source>
        <strain evidence="2">cv. Hass</strain>
    </source>
</reference>
<proteinExistence type="predicted"/>
<sequence length="334" mass="36841">MTHFLVTSFPLHGHINHPTFEFAWRLARAGARVTFLSSVAAYWRIIESPPLDASSCASFSNGYDDGFNFPINNDSTKITSKRADNTPRSRCANPHDVALELQIPSVALWIQPAAVLAVYYHYFHGYDHLINKVKIDPDFLVELPKVPPMASIDLPSMLLPSDPHFGYPHSIPGPPPLIDKELKEGRPKPRLLVNKFDSSERVANGSVDELDLICIGPLISSTPKKTSSGSDCMEWLESRLASSVVYVCFGSVISPCKRQMEEILNRLLEARRPFLWVIKGSDTGSETGEIKNRVDGCGEGLVVPWCSQVEALARPSAGCFVTHCGWNSTSGEFG</sequence>
<evidence type="ECO:0000313" key="1">
    <source>
        <dbReference type="EMBL" id="KAJ8634353.1"/>
    </source>
</evidence>
<protein>
    <submittedName>
        <fullName evidence="1">Uncharacterized protein</fullName>
    </submittedName>
</protein>
<dbReference type="EMBL" id="CM056816">
    <property type="protein sequence ID" value="KAJ8634353.1"/>
    <property type="molecule type" value="Genomic_DNA"/>
</dbReference>
<dbReference type="Proteomes" id="UP001234297">
    <property type="component" value="Chromosome 8"/>
</dbReference>